<evidence type="ECO:0000256" key="1">
    <source>
        <dbReference type="SAM" id="Coils"/>
    </source>
</evidence>
<dbReference type="EMBL" id="BQNB010012990">
    <property type="protein sequence ID" value="GJT10473.1"/>
    <property type="molecule type" value="Genomic_DNA"/>
</dbReference>
<keyword evidence="4" id="KW-1185">Reference proteome</keyword>
<feature type="compositionally biased region" description="Polar residues" evidence="2">
    <location>
        <begin position="112"/>
        <end position="128"/>
    </location>
</feature>
<reference evidence="3" key="2">
    <citation type="submission" date="2022-01" db="EMBL/GenBank/DDBJ databases">
        <authorList>
            <person name="Yamashiro T."/>
            <person name="Shiraishi A."/>
            <person name="Satake H."/>
            <person name="Nakayama K."/>
        </authorList>
    </citation>
    <scope>NUCLEOTIDE SEQUENCE</scope>
</reference>
<accession>A0ABQ5BAF5</accession>
<gene>
    <name evidence="3" type="ORF">Tco_0857515</name>
</gene>
<evidence type="ECO:0000256" key="2">
    <source>
        <dbReference type="SAM" id="MobiDB-lite"/>
    </source>
</evidence>
<feature type="coiled-coil region" evidence="1">
    <location>
        <begin position="403"/>
        <end position="437"/>
    </location>
</feature>
<evidence type="ECO:0000313" key="4">
    <source>
        <dbReference type="Proteomes" id="UP001151760"/>
    </source>
</evidence>
<reference evidence="3" key="1">
    <citation type="journal article" date="2022" name="Int. J. Mol. Sci.">
        <title>Draft Genome of Tanacetum Coccineum: Genomic Comparison of Closely Related Tanacetum-Family Plants.</title>
        <authorList>
            <person name="Yamashiro T."/>
            <person name="Shiraishi A."/>
            <person name="Nakayama K."/>
            <person name="Satake H."/>
        </authorList>
    </citation>
    <scope>NUCLEOTIDE SEQUENCE</scope>
</reference>
<feature type="compositionally biased region" description="Low complexity" evidence="2">
    <location>
        <begin position="57"/>
        <end position="76"/>
    </location>
</feature>
<feature type="region of interest" description="Disordered" evidence="2">
    <location>
        <begin position="198"/>
        <end position="256"/>
    </location>
</feature>
<evidence type="ECO:0000313" key="3">
    <source>
        <dbReference type="EMBL" id="GJT10473.1"/>
    </source>
</evidence>
<feature type="compositionally biased region" description="Polar residues" evidence="2">
    <location>
        <begin position="77"/>
        <end position="89"/>
    </location>
</feature>
<proteinExistence type="predicted"/>
<name>A0ABQ5BAF5_9ASTR</name>
<feature type="compositionally biased region" description="Low complexity" evidence="2">
    <location>
        <begin position="36"/>
        <end position="47"/>
    </location>
</feature>
<feature type="compositionally biased region" description="Polar residues" evidence="2">
    <location>
        <begin position="212"/>
        <end position="224"/>
    </location>
</feature>
<feature type="compositionally biased region" description="Low complexity" evidence="2">
    <location>
        <begin position="276"/>
        <end position="288"/>
    </location>
</feature>
<comment type="caution">
    <text evidence="3">The sequence shown here is derived from an EMBL/GenBank/DDBJ whole genome shotgun (WGS) entry which is preliminary data.</text>
</comment>
<keyword evidence="1" id="KW-0175">Coiled coil</keyword>
<sequence length="509" mass="56704">MNSTKASSSNPSKKIKLTIIPPRKLFVNISSDEDVTTTPSPTTTSSSPTPPNPPSKTPSTNQTSSSQENTSSSFQSKLQISPPSSNEPTSPQPLNPLLDNILDVPPRPSNPQPLQSHPSLDITLSLSPITPLDHIHDIPSPPSPTQPQPPITGNPLYYNYHDYHGSTCIVNEIRAKRIAKNANPLTLVAAAQQYPDPYYQAPKSHKPYAPPSKQSSSTRSNASTKYKGKEIAKPITPLSESASEEDSDTEQAQRDKDMQKNLALISKYFKKIYKPTNNNLRTSSNSRSKNVDTSPRYKNDNQTGQFRTQRKVTVAGARETVGSQETKRVKDYTYHKEKMLLCKQAEKGVPLQAEQAEEKVDSNVIRDSPDMCNNDIQTDQNAVECDDERAALANLIPNLTLDTEENKKILKQLKKANASLTQELKDCKSNLEESNTTRDSCLIALQSKQTELETYKTLNDRTVDYDKLERKLNKTLGLLSKIFFDIKEGLKLKAYEISVVKEKHDELVK</sequence>
<feature type="compositionally biased region" description="Pro residues" evidence="2">
    <location>
        <begin position="139"/>
        <end position="152"/>
    </location>
</feature>
<feature type="region of interest" description="Disordered" evidence="2">
    <location>
        <begin position="276"/>
        <end position="318"/>
    </location>
</feature>
<feature type="compositionally biased region" description="Polar residues" evidence="2">
    <location>
        <begin position="1"/>
        <end position="12"/>
    </location>
</feature>
<protein>
    <submittedName>
        <fullName evidence="3">Uncharacterized protein</fullName>
    </submittedName>
</protein>
<organism evidence="3 4">
    <name type="scientific">Tanacetum coccineum</name>
    <dbReference type="NCBI Taxonomy" id="301880"/>
    <lineage>
        <taxon>Eukaryota</taxon>
        <taxon>Viridiplantae</taxon>
        <taxon>Streptophyta</taxon>
        <taxon>Embryophyta</taxon>
        <taxon>Tracheophyta</taxon>
        <taxon>Spermatophyta</taxon>
        <taxon>Magnoliopsida</taxon>
        <taxon>eudicotyledons</taxon>
        <taxon>Gunneridae</taxon>
        <taxon>Pentapetalae</taxon>
        <taxon>asterids</taxon>
        <taxon>campanulids</taxon>
        <taxon>Asterales</taxon>
        <taxon>Asteraceae</taxon>
        <taxon>Asteroideae</taxon>
        <taxon>Anthemideae</taxon>
        <taxon>Anthemidinae</taxon>
        <taxon>Tanacetum</taxon>
    </lineage>
</organism>
<dbReference type="Proteomes" id="UP001151760">
    <property type="component" value="Unassembled WGS sequence"/>
</dbReference>
<feature type="region of interest" description="Disordered" evidence="2">
    <location>
        <begin position="1"/>
        <end position="154"/>
    </location>
</feature>